<comment type="caution">
    <text evidence="3">The sequence shown here is derived from an EMBL/GenBank/DDBJ whole genome shotgun (WGS) entry which is preliminary data.</text>
</comment>
<dbReference type="InterPro" id="IPR050491">
    <property type="entry name" value="AmpC-like"/>
</dbReference>
<keyword evidence="1" id="KW-0812">Transmembrane</keyword>
<dbReference type="Proteomes" id="UP001597545">
    <property type="component" value="Unassembled WGS sequence"/>
</dbReference>
<keyword evidence="3" id="KW-0378">Hydrolase</keyword>
<sequence>MRTYTLFADRVGSLVRIMRVWSLLIAILTLGKVVAQDIEPKITQLLQEQGLSGAVYTLVDSDSISYFGSGLKNVKTGEKLHRDDKVHVGSITKTVLAIGVLRLATEGRLHIDDPIEKYMPHLPIRNPWADSHAVTIRHLLDHTSGLGDIRLWHFFSTSCNPDTPLQEFYARTPEVLRIQTKPGTIFSYSNMGYTILGILIEAIVHEPYEDYLDRSVLKPIGLKHSTFHFVSQSKDRTLSMGHFEDGSIAPAMPIYVRPAGQFTTTAHDMGILLRFMLHRGRLGSDAFIRQEFMDMFGVPTQTIAAKYGLKHGYAFGAVSRDRHGVVGIAHSGNTIGFRAMYYLFPEHNKAFFIAHNMDSEQADYEVFNKVLINKLLPMRTVGRRYPNKPFSRVETTKWDGYYVPVVTRIEPMGLLDMLTKYVQVTYTPEGLVLTPFQKQGLVLTTADNRLFRTIDKVDASHLFYVDAYGQHYLSTGIQTWQKVKGWQIGGVIIRCFLGSVACLIVLFLGSYRVLKPQSRGRRTPILYCFLGLLLVLVSGILLSMNELTQIGDRNVSTCMVYFSTLTLPVATCMSLFAYAKKLGTGIKSLGFWAVLLVAQFVLLLWEYGLIPLATWR</sequence>
<evidence type="ECO:0000256" key="1">
    <source>
        <dbReference type="SAM" id="Phobius"/>
    </source>
</evidence>
<reference evidence="4" key="1">
    <citation type="journal article" date="2019" name="Int. J. Syst. Evol. Microbiol.">
        <title>The Global Catalogue of Microorganisms (GCM) 10K type strain sequencing project: providing services to taxonomists for standard genome sequencing and annotation.</title>
        <authorList>
            <consortium name="The Broad Institute Genomics Platform"/>
            <consortium name="The Broad Institute Genome Sequencing Center for Infectious Disease"/>
            <person name="Wu L."/>
            <person name="Ma J."/>
        </authorList>
    </citation>
    <scope>NUCLEOTIDE SEQUENCE [LARGE SCALE GENOMIC DNA]</scope>
    <source>
        <strain evidence="4">KCTC 42662</strain>
    </source>
</reference>
<keyword evidence="1" id="KW-0472">Membrane</keyword>
<dbReference type="SUPFAM" id="SSF56601">
    <property type="entry name" value="beta-lactamase/transpeptidase-like"/>
    <property type="match status" value="1"/>
</dbReference>
<feature type="transmembrane region" description="Helical" evidence="1">
    <location>
        <begin position="491"/>
        <end position="513"/>
    </location>
</feature>
<dbReference type="Gene3D" id="3.40.710.10">
    <property type="entry name" value="DD-peptidase/beta-lactamase superfamily"/>
    <property type="match status" value="1"/>
</dbReference>
<dbReference type="RefSeq" id="WP_380906063.1">
    <property type="nucleotide sequence ID" value="NZ_JBHUEG010000019.1"/>
</dbReference>
<dbReference type="PANTHER" id="PTHR46825:SF9">
    <property type="entry name" value="BETA-LACTAMASE-RELATED DOMAIN-CONTAINING PROTEIN"/>
    <property type="match status" value="1"/>
</dbReference>
<dbReference type="EC" id="3.-.-.-" evidence="3"/>
<dbReference type="EMBL" id="JBHULR010000020">
    <property type="protein sequence ID" value="MFD2549745.1"/>
    <property type="molecule type" value="Genomic_DNA"/>
</dbReference>
<proteinExistence type="predicted"/>
<feature type="transmembrane region" description="Helical" evidence="1">
    <location>
        <begin position="559"/>
        <end position="579"/>
    </location>
</feature>
<dbReference type="GO" id="GO:0016787">
    <property type="term" value="F:hydrolase activity"/>
    <property type="evidence" value="ECO:0007669"/>
    <property type="project" value="UniProtKB-KW"/>
</dbReference>
<feature type="domain" description="Beta-lactamase-related" evidence="2">
    <location>
        <begin position="41"/>
        <end position="360"/>
    </location>
</feature>
<dbReference type="PANTHER" id="PTHR46825">
    <property type="entry name" value="D-ALANYL-D-ALANINE-CARBOXYPEPTIDASE/ENDOPEPTIDASE AMPH"/>
    <property type="match status" value="1"/>
</dbReference>
<gene>
    <name evidence="3" type="ORF">ACFSR5_19025</name>
</gene>
<keyword evidence="4" id="KW-1185">Reference proteome</keyword>
<evidence type="ECO:0000259" key="2">
    <source>
        <dbReference type="Pfam" id="PF00144"/>
    </source>
</evidence>
<evidence type="ECO:0000313" key="3">
    <source>
        <dbReference type="EMBL" id="MFD2549745.1"/>
    </source>
</evidence>
<dbReference type="InterPro" id="IPR001466">
    <property type="entry name" value="Beta-lactam-related"/>
</dbReference>
<feature type="transmembrane region" description="Helical" evidence="1">
    <location>
        <begin position="525"/>
        <end position="544"/>
    </location>
</feature>
<evidence type="ECO:0000313" key="4">
    <source>
        <dbReference type="Proteomes" id="UP001597545"/>
    </source>
</evidence>
<dbReference type="InterPro" id="IPR012338">
    <property type="entry name" value="Beta-lactam/transpept-like"/>
</dbReference>
<organism evidence="3 4">
    <name type="scientific">Sphingobacterium suaedae</name>
    <dbReference type="NCBI Taxonomy" id="1686402"/>
    <lineage>
        <taxon>Bacteria</taxon>
        <taxon>Pseudomonadati</taxon>
        <taxon>Bacteroidota</taxon>
        <taxon>Sphingobacteriia</taxon>
        <taxon>Sphingobacteriales</taxon>
        <taxon>Sphingobacteriaceae</taxon>
        <taxon>Sphingobacterium</taxon>
    </lineage>
</organism>
<accession>A0ABW5KPP6</accession>
<name>A0ABW5KPP6_9SPHI</name>
<protein>
    <submittedName>
        <fullName evidence="3">Serine hydrolase domain-containing protein</fullName>
        <ecNumber evidence="3">3.-.-.-</ecNumber>
    </submittedName>
</protein>
<keyword evidence="1" id="KW-1133">Transmembrane helix</keyword>
<dbReference type="Pfam" id="PF00144">
    <property type="entry name" value="Beta-lactamase"/>
    <property type="match status" value="1"/>
</dbReference>
<feature type="transmembrane region" description="Helical" evidence="1">
    <location>
        <begin position="591"/>
        <end position="610"/>
    </location>
</feature>